<name>C1FZ33_PARBD</name>
<evidence type="ECO:0000313" key="2">
    <source>
        <dbReference type="EMBL" id="EEH44770.2"/>
    </source>
</evidence>
<gene>
    <name evidence="2" type="ORF">PADG_01059</name>
</gene>
<evidence type="ECO:0000256" key="1">
    <source>
        <dbReference type="SAM" id="MobiDB-lite"/>
    </source>
</evidence>
<accession>C1FZ33</accession>
<protein>
    <recommendedName>
        <fullName evidence="4">Rhomboid family membrane protein</fullName>
    </recommendedName>
</protein>
<dbReference type="eggNOG" id="ENOG502SD8H">
    <property type="taxonomic scope" value="Eukaryota"/>
</dbReference>
<dbReference type="OMA" id="WMGGESE"/>
<dbReference type="Proteomes" id="UP000001628">
    <property type="component" value="Unassembled WGS sequence"/>
</dbReference>
<feature type="region of interest" description="Disordered" evidence="1">
    <location>
        <begin position="197"/>
        <end position="225"/>
    </location>
</feature>
<organism evidence="2 3">
    <name type="scientific">Paracoccidioides brasiliensis (strain Pb18)</name>
    <dbReference type="NCBI Taxonomy" id="502780"/>
    <lineage>
        <taxon>Eukaryota</taxon>
        <taxon>Fungi</taxon>
        <taxon>Dikarya</taxon>
        <taxon>Ascomycota</taxon>
        <taxon>Pezizomycotina</taxon>
        <taxon>Eurotiomycetes</taxon>
        <taxon>Eurotiomycetidae</taxon>
        <taxon>Onygenales</taxon>
        <taxon>Ajellomycetaceae</taxon>
        <taxon>Paracoccidioides</taxon>
    </lineage>
</organism>
<dbReference type="HOGENOM" id="CLU_090064_1_0_1"/>
<dbReference type="GeneID" id="22580794"/>
<feature type="compositionally biased region" description="Basic and acidic residues" evidence="1">
    <location>
        <begin position="197"/>
        <end position="206"/>
    </location>
</feature>
<evidence type="ECO:0000313" key="3">
    <source>
        <dbReference type="Proteomes" id="UP000001628"/>
    </source>
</evidence>
<reference evidence="2 3" key="1">
    <citation type="journal article" date="2011" name="PLoS Genet.">
        <title>Comparative genomic analysis of human fungal pathogens causing paracoccidioidomycosis.</title>
        <authorList>
            <person name="Desjardins C.A."/>
            <person name="Champion M.D."/>
            <person name="Holder J.W."/>
            <person name="Muszewska A."/>
            <person name="Goldberg J."/>
            <person name="Bailao A.M."/>
            <person name="Brigido M.M."/>
            <person name="Ferreira M.E."/>
            <person name="Garcia A.M."/>
            <person name="Grynberg M."/>
            <person name="Gujja S."/>
            <person name="Heiman D.I."/>
            <person name="Henn M.R."/>
            <person name="Kodira C.D."/>
            <person name="Leon-Narvaez H."/>
            <person name="Longo L.V."/>
            <person name="Ma L.J."/>
            <person name="Malavazi I."/>
            <person name="Matsuo A.L."/>
            <person name="Morais F.V."/>
            <person name="Pereira M."/>
            <person name="Rodriguez-Brito S."/>
            <person name="Sakthikumar S."/>
            <person name="Salem-Izacc S.M."/>
            <person name="Sykes S.M."/>
            <person name="Teixeira M.M."/>
            <person name="Vallejo M.C."/>
            <person name="Walter M.E."/>
            <person name="Yandava C."/>
            <person name="Young S."/>
            <person name="Zeng Q."/>
            <person name="Zucker J."/>
            <person name="Felipe M.S."/>
            <person name="Goldman G.H."/>
            <person name="Haas B.J."/>
            <person name="McEwen J.G."/>
            <person name="Nino-Vega G."/>
            <person name="Puccia R."/>
            <person name="San-Blas G."/>
            <person name="Soares C.M."/>
            <person name="Birren B.W."/>
            <person name="Cuomo C.A."/>
        </authorList>
    </citation>
    <scope>NUCLEOTIDE SEQUENCE [LARGE SCALE GENOMIC DNA]</scope>
    <source>
        <strain evidence="2 3">Pb18</strain>
    </source>
</reference>
<dbReference type="InParanoid" id="C1FZ33"/>
<evidence type="ECO:0008006" key="4">
    <source>
        <dbReference type="Google" id="ProtNLM"/>
    </source>
</evidence>
<feature type="region of interest" description="Disordered" evidence="1">
    <location>
        <begin position="1"/>
        <end position="24"/>
    </location>
</feature>
<dbReference type="RefSeq" id="XP_010756103.1">
    <property type="nucleotide sequence ID" value="XM_010757801.1"/>
</dbReference>
<dbReference type="VEuPathDB" id="FungiDB:PADG_01059"/>
<keyword evidence="3" id="KW-1185">Reference proteome</keyword>
<dbReference type="EMBL" id="KN275957">
    <property type="protein sequence ID" value="EEH44770.2"/>
    <property type="molecule type" value="Genomic_DNA"/>
</dbReference>
<sequence length="225" mass="25188">MPTDSASLSQPPTPSISTASSPPRNRAAEYEKFKKFAAYTFLIASPVFIALPPRKLDFYTFSLGAAFVVSANHISSVRTGRGIIGHIQSRMVDHGRPSVLRELPTLQAEAVQAQLRAAREAQQIRDGKAVGEELEERLTRRPGGEREMNIVKKIWMGGEKEGWKERRLREEQRALAEGKGYGDLIKEHIWEVWNWGKKDDSERMGEEQGEGVTKRRGGMGGNKDV</sequence>
<dbReference type="KEGG" id="pbn:PADG_01059"/>
<dbReference type="AlphaFoldDB" id="C1FZ33"/>
<proteinExistence type="predicted"/>
<dbReference type="OrthoDB" id="5411041at2759"/>